<dbReference type="AlphaFoldDB" id="A0A284VTB0"/>
<gene>
    <name evidence="1" type="ORF">MNV_700077</name>
</gene>
<reference evidence="2" key="1">
    <citation type="submission" date="2017-06" db="EMBL/GenBank/DDBJ databases">
        <authorList>
            <person name="Cremers G."/>
        </authorList>
    </citation>
    <scope>NUCLEOTIDE SEQUENCE [LARGE SCALE GENOMIC DNA]</scope>
</reference>
<dbReference type="OrthoDB" id="374759at2157"/>
<dbReference type="RefSeq" id="WP_179294036.1">
    <property type="nucleotide sequence ID" value="NZ_FZMP01000219.1"/>
</dbReference>
<sequence length="49" mass="5568">MKETVRVNGYNIADMKAKDWNFYAAGRAIDRKTALQVMHIGIEVTAELK</sequence>
<name>A0A284VTB0_9EURY</name>
<proteinExistence type="predicted"/>
<organism evidence="1 2">
    <name type="scientific">Candidatus Methanoperedens nitratireducens</name>
    <dbReference type="NCBI Taxonomy" id="1392998"/>
    <lineage>
        <taxon>Archaea</taxon>
        <taxon>Methanobacteriati</taxon>
        <taxon>Methanobacteriota</taxon>
        <taxon>Stenosarchaea group</taxon>
        <taxon>Methanomicrobia</taxon>
        <taxon>Methanosarcinales</taxon>
        <taxon>ANME-2 cluster</taxon>
        <taxon>Candidatus Methanoperedentaceae</taxon>
        <taxon>Candidatus Methanoperedens</taxon>
    </lineage>
</organism>
<accession>A0A284VTB0</accession>
<dbReference type="Proteomes" id="UP000218615">
    <property type="component" value="Unassembled WGS sequence"/>
</dbReference>
<evidence type="ECO:0000313" key="2">
    <source>
        <dbReference type="Proteomes" id="UP000218615"/>
    </source>
</evidence>
<dbReference type="EMBL" id="FZMP01000219">
    <property type="protein sequence ID" value="SNQ62423.1"/>
    <property type="molecule type" value="Genomic_DNA"/>
</dbReference>
<protein>
    <submittedName>
        <fullName evidence="1">Uncharacterized protein</fullName>
    </submittedName>
</protein>
<keyword evidence="2" id="KW-1185">Reference proteome</keyword>
<evidence type="ECO:0000313" key="1">
    <source>
        <dbReference type="EMBL" id="SNQ62423.1"/>
    </source>
</evidence>